<feature type="region of interest" description="Disordered" evidence="1">
    <location>
        <begin position="18"/>
        <end position="101"/>
    </location>
</feature>
<protein>
    <recommendedName>
        <fullName evidence="4">Cell death regulator Aven</fullName>
    </recommendedName>
</protein>
<sequence>MSLQSGPLSVHRYRRVKTIRCRDHTQQPVTTPQLVTPFESVKQNKKNRNDAKEQRRPRSPRKHSRNHGSQGIDKKEKPDIKSEKDNEKPSSQEPGPEFYKSLKKETEEILKISEEAHAKYSKKEIHSNWKKYELSIISYEDIEEQENIGADYEQLIQTPMGTGGHFQFKHEKNWDAVITPSENVNSEKVNTAIEITLEECKAEEIKEPVDTESQDLEPANKSINFEFNELKKFSKNVTSNQQISMQVKNERDSAISEVNIDNKANMHVNLDAPEEIIGKPLPLMKEINPLHGLEVTRDEKKLDVISQKQNLSVPEHIQNAKNEVSTKGIEERAQEVSKSTPIIQSSDDLEKWLDDFLDG</sequence>
<dbReference type="PANTHER" id="PTHR16524:SF2">
    <property type="entry name" value="CELL DEATH REGULATOR AVEN"/>
    <property type="match status" value="1"/>
</dbReference>
<evidence type="ECO:0000313" key="3">
    <source>
        <dbReference type="Proteomes" id="UP000299102"/>
    </source>
</evidence>
<proteinExistence type="predicted"/>
<evidence type="ECO:0000256" key="1">
    <source>
        <dbReference type="SAM" id="MobiDB-lite"/>
    </source>
</evidence>
<evidence type="ECO:0000313" key="2">
    <source>
        <dbReference type="EMBL" id="GBP58055.1"/>
    </source>
</evidence>
<name>A0A4C1X736_EUMVA</name>
<dbReference type="STRING" id="151549.A0A4C1X736"/>
<feature type="compositionally biased region" description="Low complexity" evidence="1">
    <location>
        <begin position="26"/>
        <end position="37"/>
    </location>
</feature>
<comment type="caution">
    <text evidence="2">The sequence shown here is derived from an EMBL/GenBank/DDBJ whole genome shotgun (WGS) entry which is preliminary data.</text>
</comment>
<organism evidence="2 3">
    <name type="scientific">Eumeta variegata</name>
    <name type="common">Bagworm moth</name>
    <name type="synonym">Eumeta japonica</name>
    <dbReference type="NCBI Taxonomy" id="151549"/>
    <lineage>
        <taxon>Eukaryota</taxon>
        <taxon>Metazoa</taxon>
        <taxon>Ecdysozoa</taxon>
        <taxon>Arthropoda</taxon>
        <taxon>Hexapoda</taxon>
        <taxon>Insecta</taxon>
        <taxon>Pterygota</taxon>
        <taxon>Neoptera</taxon>
        <taxon>Endopterygota</taxon>
        <taxon>Lepidoptera</taxon>
        <taxon>Glossata</taxon>
        <taxon>Ditrysia</taxon>
        <taxon>Tineoidea</taxon>
        <taxon>Psychidae</taxon>
        <taxon>Oiketicinae</taxon>
        <taxon>Eumeta</taxon>
    </lineage>
</organism>
<accession>A0A4C1X736</accession>
<dbReference type="AlphaFoldDB" id="A0A4C1X736"/>
<dbReference type="GO" id="GO:0010972">
    <property type="term" value="P:negative regulation of G2/M transition of mitotic cell cycle"/>
    <property type="evidence" value="ECO:0007669"/>
    <property type="project" value="TreeGrafter"/>
</dbReference>
<feature type="region of interest" description="Disordered" evidence="1">
    <location>
        <begin position="313"/>
        <end position="341"/>
    </location>
</feature>
<dbReference type="EMBL" id="BGZK01000726">
    <property type="protein sequence ID" value="GBP58055.1"/>
    <property type="molecule type" value="Genomic_DNA"/>
</dbReference>
<dbReference type="InterPro" id="IPR026187">
    <property type="entry name" value="Aven"/>
</dbReference>
<evidence type="ECO:0008006" key="4">
    <source>
        <dbReference type="Google" id="ProtNLM"/>
    </source>
</evidence>
<feature type="compositionally biased region" description="Basic and acidic residues" evidence="1">
    <location>
        <begin position="47"/>
        <end position="56"/>
    </location>
</feature>
<feature type="compositionally biased region" description="Basic and acidic residues" evidence="1">
    <location>
        <begin position="72"/>
        <end position="90"/>
    </location>
</feature>
<gene>
    <name evidence="2" type="ORF">EVAR_39771_1</name>
</gene>
<dbReference type="PANTHER" id="PTHR16524">
    <property type="entry name" value="CELL DEATH REGULATOR AVEN"/>
    <property type="match status" value="1"/>
</dbReference>
<keyword evidence="3" id="KW-1185">Reference proteome</keyword>
<feature type="compositionally biased region" description="Basic residues" evidence="1">
    <location>
        <begin position="57"/>
        <end position="66"/>
    </location>
</feature>
<reference evidence="2 3" key="1">
    <citation type="journal article" date="2019" name="Commun. Biol.">
        <title>The bagworm genome reveals a unique fibroin gene that provides high tensile strength.</title>
        <authorList>
            <person name="Kono N."/>
            <person name="Nakamura H."/>
            <person name="Ohtoshi R."/>
            <person name="Tomita M."/>
            <person name="Numata K."/>
            <person name="Arakawa K."/>
        </authorList>
    </citation>
    <scope>NUCLEOTIDE SEQUENCE [LARGE SCALE GENOMIC DNA]</scope>
</reference>
<dbReference type="OrthoDB" id="6338233at2759"/>
<dbReference type="Proteomes" id="UP000299102">
    <property type="component" value="Unassembled WGS sequence"/>
</dbReference>